<dbReference type="PANTHER" id="PTHR47566">
    <property type="match status" value="1"/>
</dbReference>
<dbReference type="Proteomes" id="UP001368318">
    <property type="component" value="Chromosome"/>
</dbReference>
<evidence type="ECO:0000256" key="2">
    <source>
        <dbReference type="ARBA" id="ARBA00022729"/>
    </source>
</evidence>
<sequence>MYLFNNKLKKCIIILWLVIGGGVFAQTTLIPDSNFEQALINIGIDTNGLNGNILNSDAITVEYLNLDHSFISDLSGIEAFSNLKYLFCFGNNISNVNLSQNTELKKLDLQENSLLSLNVSNNTKLRELYVNSNILSSLDVTNNPSLKILECSLNNLSNLNVTQNHNLERLNCYSNNLSSLNITSNIELKSLTTTFNPIGNLDVSSNTQLEFLSCGSNDLSSLSLVNNVMLKYIDCSNNTITALDISSSHNLERLFCSNNNINALDFSNANDLITSYADNNNISFLDFSNCSNVRRLRFNNNTLSNVDLRNQNNHNIVELEMLQNTNLSCIYVDDTSASYLQDWSVGSSCHFVENETECNALSVEQEKLDNISSLQIFPNPTKGKITIKTEFAINGKLTVYTLNGQTVFSTDLQNINSQEIYLGNLQSGIYMLKLFSHQENITQKLVIK</sequence>
<evidence type="ECO:0000313" key="5">
    <source>
        <dbReference type="EMBL" id="WXA04212.1"/>
    </source>
</evidence>
<dbReference type="PANTHER" id="PTHR47566:SF1">
    <property type="entry name" value="PROTEIN NUD1"/>
    <property type="match status" value="1"/>
</dbReference>
<dbReference type="InterPro" id="IPR052574">
    <property type="entry name" value="CDIRP"/>
</dbReference>
<name>A0AAU6PAN5_9FLAO</name>
<proteinExistence type="predicted"/>
<dbReference type="EMBL" id="CP136925">
    <property type="protein sequence ID" value="WXA14626.1"/>
    <property type="molecule type" value="Genomic_DNA"/>
</dbReference>
<evidence type="ECO:0000313" key="7">
    <source>
        <dbReference type="Proteomes" id="UP001368318"/>
    </source>
</evidence>
<evidence type="ECO:0000256" key="1">
    <source>
        <dbReference type="ARBA" id="ARBA00022614"/>
    </source>
</evidence>
<keyword evidence="3" id="KW-0677">Repeat</keyword>
<reference evidence="6 7" key="1">
    <citation type="submission" date="2023-10" db="EMBL/GenBank/DDBJ databases">
        <title>Culture-based analysis of two novel bacteria associated with mangrove crab gills.</title>
        <authorList>
            <person name="Yang X."/>
            <person name="Garuglieri E."/>
            <person name="Van Goethem M.W."/>
            <person name="Fusi M."/>
            <person name="Marasco R."/>
            <person name="Daffonchio D.G."/>
        </authorList>
    </citation>
    <scope>NUCLEOTIDE SEQUENCE</scope>
    <source>
        <strain evidence="6">UG2-1</strain>
        <strain evidence="5">UG2-2</strain>
        <strain evidence="7">UG2_2</strain>
    </source>
</reference>
<dbReference type="InterPro" id="IPR026444">
    <property type="entry name" value="Secre_tail"/>
</dbReference>
<dbReference type="GO" id="GO:0035591">
    <property type="term" value="F:signaling adaptor activity"/>
    <property type="evidence" value="ECO:0007669"/>
    <property type="project" value="TreeGrafter"/>
</dbReference>
<accession>A0AAU6PAN5</accession>
<dbReference type="InterPro" id="IPR032675">
    <property type="entry name" value="LRR_dom_sf"/>
</dbReference>
<dbReference type="AlphaFoldDB" id="A0AAU6PAN5"/>
<keyword evidence="2" id="KW-0732">Signal</keyword>
<dbReference type="Gene3D" id="3.80.10.10">
    <property type="entry name" value="Ribonuclease Inhibitor"/>
    <property type="match status" value="1"/>
</dbReference>
<dbReference type="NCBIfam" id="TIGR04183">
    <property type="entry name" value="Por_Secre_tail"/>
    <property type="match status" value="1"/>
</dbReference>
<dbReference type="SUPFAM" id="SSF52058">
    <property type="entry name" value="L domain-like"/>
    <property type="match status" value="1"/>
</dbReference>
<dbReference type="EMBL" id="CP136924">
    <property type="protein sequence ID" value="WXA04212.1"/>
    <property type="molecule type" value="Genomic_DNA"/>
</dbReference>
<organism evidence="6">
    <name type="scientific">Mangrovimonas cancribranchiae</name>
    <dbReference type="NCBI Taxonomy" id="3080055"/>
    <lineage>
        <taxon>Bacteria</taxon>
        <taxon>Pseudomonadati</taxon>
        <taxon>Bacteroidota</taxon>
        <taxon>Flavobacteriia</taxon>
        <taxon>Flavobacteriales</taxon>
        <taxon>Flavobacteriaceae</taxon>
        <taxon>Mangrovimonas</taxon>
    </lineage>
</organism>
<dbReference type="KEGG" id="mcaa:R3L15_06370"/>
<evidence type="ECO:0000256" key="3">
    <source>
        <dbReference type="ARBA" id="ARBA00022737"/>
    </source>
</evidence>
<dbReference type="RefSeq" id="WP_338734116.1">
    <property type="nucleotide sequence ID" value="NZ_CP136924.1"/>
</dbReference>
<protein>
    <submittedName>
        <fullName evidence="6">T9SS type A sorting domain-containing protein</fullName>
    </submittedName>
</protein>
<gene>
    <name evidence="6" type="ORF">R3L15_06370</name>
    <name evidence="5" type="ORF">R3L16_01030</name>
</gene>
<evidence type="ECO:0000313" key="6">
    <source>
        <dbReference type="EMBL" id="WXA14626.1"/>
    </source>
</evidence>
<keyword evidence="7" id="KW-1185">Reference proteome</keyword>
<dbReference type="Pfam" id="PF18962">
    <property type="entry name" value="Por_Secre_tail"/>
    <property type="match status" value="1"/>
</dbReference>
<keyword evidence="1" id="KW-0433">Leucine-rich repeat</keyword>
<evidence type="ECO:0000259" key="4">
    <source>
        <dbReference type="Pfam" id="PF18962"/>
    </source>
</evidence>
<feature type="domain" description="Secretion system C-terminal sorting" evidence="4">
    <location>
        <begin position="376"/>
        <end position="447"/>
    </location>
</feature>